<name>A0A0S2JY16_9GAMM</name>
<dbReference type="GO" id="GO:0000160">
    <property type="term" value="P:phosphorelay signal transduction system"/>
    <property type="evidence" value="ECO:0007669"/>
    <property type="project" value="InterPro"/>
</dbReference>
<dbReference type="InterPro" id="IPR016032">
    <property type="entry name" value="Sig_transdc_resp-reg_C-effctor"/>
</dbReference>
<sequence length="722" mass="82198">MARYKIGAWICDFATQSITDGAQKRELDPLSFKLLEYFILNNERIITRQELIEQVWQKGFVDDNAINRAISELRKTLKSELEPGLSIKTHYRKGYSLFLPVEALSCTTEQTRTALKPTKPSITDKEVGKSSNNRLYFSAGAVFFATIMAIIFLFPKESEKEVLTTSNTQSIQLTPTPLSWYQGGHNNLYLSPDQHTLAYQLYTEREELSTTEIYLFDFATQTHKRINLPYSEVSLKGWSADNQKIFFSIFKPVPNSEATQQTTCGVWSITNFHSDSPHISELLSCDKFTNLPRLGNIFSLTPNNIIHEKSMQNENGYTNALFKHNLRDNSSFRITTPSSIGQGDYIVAITTKPQRIIFERETTSGYQLFMIGENGHNLEKIADLSERIWSASFNEKTGILSWFTRGAQLMHQFDIKGKELLGTISMPMPLKQYTIPIGSKTLLTSTYPYHHDSLEYNMTSKRFTHFARPGVYESTTHYIGSNTHIAAVAGVNAKDYKLVKIKDGNYHPIKTAEEVDWPYDSDTESNTVFARSLHSGKYFLLNTPELSVEKEIALNYRVLSARLKNNLIAAIVSDQELGQRKVLVHNTKLSTTLEVDIAQPISIDWLNNDTLIVLDKQHTIHFLDLNTEHKGESLSLKEINTEFNSAEKVYLASSENGIFLTIDDGKVFKLKLNGHPSLEFMLDISKELKSNVYVSKFNIQNDRLLFSVLNNKYNEIILYSSS</sequence>
<evidence type="ECO:0000256" key="3">
    <source>
        <dbReference type="SAM" id="Phobius"/>
    </source>
</evidence>
<proteinExistence type="predicted"/>
<dbReference type="GO" id="GO:0003677">
    <property type="term" value="F:DNA binding"/>
    <property type="evidence" value="ECO:0007669"/>
    <property type="project" value="UniProtKB-UniRule"/>
</dbReference>
<dbReference type="CDD" id="cd00383">
    <property type="entry name" value="trans_reg_C"/>
    <property type="match status" value="1"/>
</dbReference>
<dbReference type="SUPFAM" id="SSF46894">
    <property type="entry name" value="C-terminal effector domain of the bipartite response regulators"/>
    <property type="match status" value="1"/>
</dbReference>
<dbReference type="PATRIC" id="fig|161398.10.peg.168"/>
<dbReference type="Gene3D" id="1.10.10.10">
    <property type="entry name" value="Winged helix-like DNA-binding domain superfamily/Winged helix DNA-binding domain"/>
    <property type="match status" value="1"/>
</dbReference>
<gene>
    <name evidence="5" type="ORF">PP2015_163</name>
</gene>
<protein>
    <recommendedName>
        <fullName evidence="4">OmpR/PhoB-type domain-containing protein</fullName>
    </recommendedName>
</protein>
<evidence type="ECO:0000313" key="6">
    <source>
        <dbReference type="Proteomes" id="UP000061457"/>
    </source>
</evidence>
<feature type="DNA-binding region" description="OmpR/PhoB-type" evidence="2">
    <location>
        <begin position="1"/>
        <end position="99"/>
    </location>
</feature>
<feature type="domain" description="OmpR/PhoB-type" evidence="4">
    <location>
        <begin position="1"/>
        <end position="99"/>
    </location>
</feature>
<evidence type="ECO:0000259" key="4">
    <source>
        <dbReference type="PROSITE" id="PS51755"/>
    </source>
</evidence>
<dbReference type="GO" id="GO:0006355">
    <property type="term" value="P:regulation of DNA-templated transcription"/>
    <property type="evidence" value="ECO:0007669"/>
    <property type="project" value="InterPro"/>
</dbReference>
<keyword evidence="6" id="KW-1185">Reference proteome</keyword>
<dbReference type="OrthoDB" id="6296073at2"/>
<dbReference type="SUPFAM" id="SSF82171">
    <property type="entry name" value="DPP6 N-terminal domain-like"/>
    <property type="match status" value="1"/>
</dbReference>
<dbReference type="STRING" id="161398.PP2015_163"/>
<organism evidence="5 6">
    <name type="scientific">Pseudoalteromonas phenolica</name>
    <dbReference type="NCBI Taxonomy" id="161398"/>
    <lineage>
        <taxon>Bacteria</taxon>
        <taxon>Pseudomonadati</taxon>
        <taxon>Pseudomonadota</taxon>
        <taxon>Gammaproteobacteria</taxon>
        <taxon>Alteromonadales</taxon>
        <taxon>Pseudoalteromonadaceae</taxon>
        <taxon>Pseudoalteromonas</taxon>
    </lineage>
</organism>
<evidence type="ECO:0000256" key="2">
    <source>
        <dbReference type="PROSITE-ProRule" id="PRU01091"/>
    </source>
</evidence>
<dbReference type="InterPro" id="IPR001867">
    <property type="entry name" value="OmpR/PhoB-type_DNA-bd"/>
</dbReference>
<feature type="transmembrane region" description="Helical" evidence="3">
    <location>
        <begin position="135"/>
        <end position="154"/>
    </location>
</feature>
<dbReference type="SMART" id="SM00862">
    <property type="entry name" value="Trans_reg_C"/>
    <property type="match status" value="1"/>
</dbReference>
<dbReference type="Pfam" id="PF00486">
    <property type="entry name" value="Trans_reg_C"/>
    <property type="match status" value="1"/>
</dbReference>
<dbReference type="Proteomes" id="UP000061457">
    <property type="component" value="Chromosome I"/>
</dbReference>
<reference evidence="5 6" key="1">
    <citation type="submission" date="2015-11" db="EMBL/GenBank/DDBJ databases">
        <authorList>
            <person name="Zhang Y."/>
            <person name="Guo Z."/>
        </authorList>
    </citation>
    <scope>NUCLEOTIDE SEQUENCE [LARGE SCALE GENOMIC DNA]</scope>
    <source>
        <strain evidence="5 6">KCTC 12086</strain>
    </source>
</reference>
<evidence type="ECO:0000313" key="5">
    <source>
        <dbReference type="EMBL" id="ALO40691.1"/>
    </source>
</evidence>
<accession>A0A0S2JY16</accession>
<dbReference type="AlphaFoldDB" id="A0A0S2JY16"/>
<dbReference type="EMBL" id="CP013187">
    <property type="protein sequence ID" value="ALO40691.1"/>
    <property type="molecule type" value="Genomic_DNA"/>
</dbReference>
<dbReference type="PROSITE" id="PS51755">
    <property type="entry name" value="OMPR_PHOB"/>
    <property type="match status" value="1"/>
</dbReference>
<keyword evidence="3" id="KW-1133">Transmembrane helix</keyword>
<keyword evidence="1 2" id="KW-0238">DNA-binding</keyword>
<evidence type="ECO:0000256" key="1">
    <source>
        <dbReference type="ARBA" id="ARBA00023125"/>
    </source>
</evidence>
<dbReference type="RefSeq" id="WP_058028483.1">
    <property type="nucleotide sequence ID" value="NZ_CP013187.1"/>
</dbReference>
<keyword evidence="3" id="KW-0472">Membrane</keyword>
<keyword evidence="3" id="KW-0812">Transmembrane</keyword>
<dbReference type="InterPro" id="IPR036388">
    <property type="entry name" value="WH-like_DNA-bd_sf"/>
</dbReference>
<dbReference type="KEGG" id="pphe:PP2015_163"/>